<dbReference type="Pfam" id="PF00059">
    <property type="entry name" value="Lectin_C"/>
    <property type="match status" value="1"/>
</dbReference>
<dbReference type="CDD" id="cd00037">
    <property type="entry name" value="CLECT"/>
    <property type="match status" value="1"/>
</dbReference>
<dbReference type="PANTHER" id="PTHR22803">
    <property type="entry name" value="MANNOSE, PHOSPHOLIPASE, LECTIN RECEPTOR RELATED"/>
    <property type="match status" value="1"/>
</dbReference>
<evidence type="ECO:0000259" key="2">
    <source>
        <dbReference type="PROSITE" id="PS50041"/>
    </source>
</evidence>
<feature type="signal peptide" evidence="1">
    <location>
        <begin position="1"/>
        <end position="23"/>
    </location>
</feature>
<protein>
    <submittedName>
        <fullName evidence="4 5">Uncharacterized protein LOC107224487</fullName>
    </submittedName>
</protein>
<dbReference type="FunCoup" id="A0A6J0BYI5">
    <property type="interactions" value="93"/>
</dbReference>
<dbReference type="InterPro" id="IPR016187">
    <property type="entry name" value="CTDL_fold"/>
</dbReference>
<feature type="chain" id="PRO_5045019087" evidence="1">
    <location>
        <begin position="24"/>
        <end position="200"/>
    </location>
</feature>
<dbReference type="AlphaFoldDB" id="A0A6J0BYI5"/>
<dbReference type="OrthoDB" id="7357196at2759"/>
<keyword evidence="3" id="KW-1185">Reference proteome</keyword>
<dbReference type="RefSeq" id="XP_046601752.1">
    <property type="nucleotide sequence ID" value="XM_046745796.1"/>
</dbReference>
<dbReference type="KEGG" id="nlo:107224487"/>
<evidence type="ECO:0000313" key="4">
    <source>
        <dbReference type="RefSeq" id="XP_015520041.2"/>
    </source>
</evidence>
<organism evidence="3 4">
    <name type="scientific">Neodiprion lecontei</name>
    <name type="common">Redheaded pine sawfly</name>
    <dbReference type="NCBI Taxonomy" id="441921"/>
    <lineage>
        <taxon>Eukaryota</taxon>
        <taxon>Metazoa</taxon>
        <taxon>Ecdysozoa</taxon>
        <taxon>Arthropoda</taxon>
        <taxon>Hexapoda</taxon>
        <taxon>Insecta</taxon>
        <taxon>Pterygota</taxon>
        <taxon>Neoptera</taxon>
        <taxon>Endopterygota</taxon>
        <taxon>Hymenoptera</taxon>
        <taxon>Tenthredinoidea</taxon>
        <taxon>Diprionidae</taxon>
        <taxon>Diprioninae</taxon>
        <taxon>Neodiprion</taxon>
    </lineage>
</organism>
<dbReference type="InParanoid" id="A0A6J0BYI5"/>
<gene>
    <name evidence="4 5" type="primary">LOC107224487</name>
</gene>
<feature type="domain" description="C-type lectin" evidence="2">
    <location>
        <begin position="52"/>
        <end position="161"/>
    </location>
</feature>
<evidence type="ECO:0000256" key="1">
    <source>
        <dbReference type="SAM" id="SignalP"/>
    </source>
</evidence>
<dbReference type="PROSITE" id="PS50041">
    <property type="entry name" value="C_TYPE_LECTIN_2"/>
    <property type="match status" value="1"/>
</dbReference>
<evidence type="ECO:0000313" key="3">
    <source>
        <dbReference type="Proteomes" id="UP000829291"/>
    </source>
</evidence>
<accession>A0A6J0BYI5</accession>
<proteinExistence type="predicted"/>
<dbReference type="InterPro" id="IPR016186">
    <property type="entry name" value="C-type_lectin-like/link_sf"/>
</dbReference>
<name>A0A6J0BYI5_NEOLC</name>
<dbReference type="SMART" id="SM00034">
    <property type="entry name" value="CLECT"/>
    <property type="match status" value="1"/>
</dbReference>
<dbReference type="RefSeq" id="XP_015520041.2">
    <property type="nucleotide sequence ID" value="XM_015664555.2"/>
</dbReference>
<dbReference type="SUPFAM" id="SSF56436">
    <property type="entry name" value="C-type lectin-like"/>
    <property type="match status" value="1"/>
</dbReference>
<keyword evidence="1" id="KW-0732">Signal</keyword>
<dbReference type="Proteomes" id="UP000829291">
    <property type="component" value="Chromosome 7"/>
</dbReference>
<reference evidence="4 5" key="1">
    <citation type="submission" date="2025-05" db="UniProtKB">
        <authorList>
            <consortium name="RefSeq"/>
        </authorList>
    </citation>
    <scope>IDENTIFICATION</scope>
    <source>
        <tissue evidence="4 5">Thorax and Abdomen</tissue>
    </source>
</reference>
<sequence>MSGGLLVTLPLQLACQLISGGNSTFDSISVVLNETTTLPEGYTAFEDVGVAYKYYANKMTWNAARKQCIAVGGDLAVIDSFDKVGYAASLKEKSINTHVGLHRLFNNMEWMSVKSGEPVAFVPWKPEANMNSGAGGCTVLWFDGSGLSPSNCSQELPSICEISLVKGHKRKLEVLRREENVESLRQTEITVNTKRVTSLG</sequence>
<dbReference type="Gene3D" id="3.10.100.10">
    <property type="entry name" value="Mannose-Binding Protein A, subunit A"/>
    <property type="match status" value="1"/>
</dbReference>
<dbReference type="GeneID" id="107224487"/>
<evidence type="ECO:0000313" key="5">
    <source>
        <dbReference type="RefSeq" id="XP_046601752.1"/>
    </source>
</evidence>
<dbReference type="InterPro" id="IPR001304">
    <property type="entry name" value="C-type_lectin-like"/>
</dbReference>
<dbReference type="InterPro" id="IPR050111">
    <property type="entry name" value="C-type_lectin/snaclec_domain"/>
</dbReference>